<dbReference type="EMBL" id="SGPM01000012">
    <property type="protein sequence ID" value="THH33025.1"/>
    <property type="molecule type" value="Genomic_DNA"/>
</dbReference>
<comment type="caution">
    <text evidence="2">The sequence shown here is derived from an EMBL/GenBank/DDBJ whole genome shotgun (WGS) entry which is preliminary data.</text>
</comment>
<feature type="compositionally biased region" description="Polar residues" evidence="1">
    <location>
        <begin position="21"/>
        <end position="30"/>
    </location>
</feature>
<keyword evidence="3" id="KW-1185">Reference proteome</keyword>
<dbReference type="Proteomes" id="UP000308730">
    <property type="component" value="Unassembled WGS sequence"/>
</dbReference>
<name>A0A4S4N3T7_9APHY</name>
<feature type="non-terminal residue" evidence="2">
    <location>
        <position position="89"/>
    </location>
</feature>
<protein>
    <submittedName>
        <fullName evidence="2">Uncharacterized protein</fullName>
    </submittedName>
</protein>
<gene>
    <name evidence="2" type="ORF">EUX98_g1161</name>
</gene>
<organism evidence="2 3">
    <name type="scientific">Antrodiella citrinella</name>
    <dbReference type="NCBI Taxonomy" id="2447956"/>
    <lineage>
        <taxon>Eukaryota</taxon>
        <taxon>Fungi</taxon>
        <taxon>Dikarya</taxon>
        <taxon>Basidiomycota</taxon>
        <taxon>Agaricomycotina</taxon>
        <taxon>Agaricomycetes</taxon>
        <taxon>Polyporales</taxon>
        <taxon>Steccherinaceae</taxon>
        <taxon>Antrodiella</taxon>
    </lineage>
</organism>
<proteinExistence type="predicted"/>
<dbReference type="AlphaFoldDB" id="A0A4S4N3T7"/>
<evidence type="ECO:0000256" key="1">
    <source>
        <dbReference type="SAM" id="MobiDB-lite"/>
    </source>
</evidence>
<reference evidence="2 3" key="1">
    <citation type="submission" date="2019-02" db="EMBL/GenBank/DDBJ databases">
        <title>Genome sequencing of the rare red list fungi Antrodiella citrinella (Flaviporus citrinellus).</title>
        <authorList>
            <person name="Buettner E."/>
            <person name="Kellner H."/>
        </authorList>
    </citation>
    <scope>NUCLEOTIDE SEQUENCE [LARGE SCALE GENOMIC DNA]</scope>
    <source>
        <strain evidence="2 3">DSM 108506</strain>
    </source>
</reference>
<sequence length="89" mass="9262">MASQKTPVEELIGSKDVIGSDLQQTSTSSPARSRTVAAAHALADTLLLAAVGSLHICIWSTTHLIAGYALLHPLLRLAFPSAAAAPQPY</sequence>
<evidence type="ECO:0000313" key="3">
    <source>
        <dbReference type="Proteomes" id="UP000308730"/>
    </source>
</evidence>
<feature type="region of interest" description="Disordered" evidence="1">
    <location>
        <begin position="1"/>
        <end position="30"/>
    </location>
</feature>
<accession>A0A4S4N3T7</accession>
<evidence type="ECO:0000313" key="2">
    <source>
        <dbReference type="EMBL" id="THH33025.1"/>
    </source>
</evidence>